<dbReference type="Pfam" id="PF02589">
    <property type="entry name" value="LUD_dom"/>
    <property type="match status" value="1"/>
</dbReference>
<dbReference type="PANTHER" id="PTHR43682:SF1">
    <property type="entry name" value="LACTATE UTILIZATION PROTEIN C"/>
    <property type="match status" value="1"/>
</dbReference>
<organism evidence="2 3">
    <name type="scientific">Desulfacinum hydrothermale DSM 13146</name>
    <dbReference type="NCBI Taxonomy" id="1121390"/>
    <lineage>
        <taxon>Bacteria</taxon>
        <taxon>Pseudomonadati</taxon>
        <taxon>Thermodesulfobacteriota</taxon>
        <taxon>Syntrophobacteria</taxon>
        <taxon>Syntrophobacterales</taxon>
        <taxon>Syntrophobacteraceae</taxon>
        <taxon>Desulfacinum</taxon>
    </lineage>
</organism>
<evidence type="ECO:0000259" key="1">
    <source>
        <dbReference type="Pfam" id="PF02589"/>
    </source>
</evidence>
<keyword evidence="3" id="KW-1185">Reference proteome</keyword>
<dbReference type="RefSeq" id="WP_212636981.1">
    <property type="nucleotide sequence ID" value="NZ_FWXF01000032.1"/>
</dbReference>
<dbReference type="STRING" id="1121390.SAMN02746041_03241"/>
<dbReference type="SUPFAM" id="SSF100950">
    <property type="entry name" value="NagB/RpiA/CoA transferase-like"/>
    <property type="match status" value="1"/>
</dbReference>
<dbReference type="InterPro" id="IPR037171">
    <property type="entry name" value="NagB/RpiA_transferase-like"/>
</dbReference>
<protein>
    <submittedName>
        <fullName evidence="2">L-lactate dehydrogenase complex protein LldG</fullName>
    </submittedName>
</protein>
<dbReference type="EMBL" id="FWXF01000032">
    <property type="protein sequence ID" value="SMC28348.1"/>
    <property type="molecule type" value="Genomic_DNA"/>
</dbReference>
<name>A0A1W1XXW2_9BACT</name>
<reference evidence="2 3" key="1">
    <citation type="submission" date="2017-04" db="EMBL/GenBank/DDBJ databases">
        <authorList>
            <person name="Afonso C.L."/>
            <person name="Miller P.J."/>
            <person name="Scott M.A."/>
            <person name="Spackman E."/>
            <person name="Goraichik I."/>
            <person name="Dimitrov K.M."/>
            <person name="Suarez D.L."/>
            <person name="Swayne D.E."/>
        </authorList>
    </citation>
    <scope>NUCLEOTIDE SEQUENCE [LARGE SCALE GENOMIC DNA]</scope>
    <source>
        <strain evidence="2 3">DSM 13146</strain>
    </source>
</reference>
<dbReference type="InterPro" id="IPR003741">
    <property type="entry name" value="LUD_dom"/>
</dbReference>
<proteinExistence type="predicted"/>
<feature type="domain" description="LUD" evidence="1">
    <location>
        <begin position="7"/>
        <end position="180"/>
    </location>
</feature>
<dbReference type="Proteomes" id="UP000192783">
    <property type="component" value="Unassembled WGS sequence"/>
</dbReference>
<dbReference type="PANTHER" id="PTHR43682">
    <property type="entry name" value="LACTATE UTILIZATION PROTEIN C"/>
    <property type="match status" value="1"/>
</dbReference>
<accession>A0A1W1XXW2</accession>
<gene>
    <name evidence="2" type="ORF">SAMN02746041_03241</name>
</gene>
<dbReference type="InterPro" id="IPR024185">
    <property type="entry name" value="FTHF_cligase-like_sf"/>
</dbReference>
<sequence length="185" mass="20220">MNRTELLQHFEERAQAVQTVVHRVADWAEAVRYALELTAHRAGATLAPVGVPKEALSALVEQGASHQVRLLEPPLRNHLEDIHTGLTPADWAIAETGTLVLDSTSEDLRIATMLSEVHVAVLPASRIREESLELGHEMAALQKDGPRYLAFISGASRTADIERVLTIGVHGPQELHVLILEEDAS</sequence>
<evidence type="ECO:0000313" key="2">
    <source>
        <dbReference type="EMBL" id="SMC28348.1"/>
    </source>
</evidence>
<dbReference type="AlphaFoldDB" id="A0A1W1XXW2"/>
<dbReference type="Gene3D" id="3.40.50.10420">
    <property type="entry name" value="NagB/RpiA/CoA transferase-like"/>
    <property type="match status" value="1"/>
</dbReference>
<evidence type="ECO:0000313" key="3">
    <source>
        <dbReference type="Proteomes" id="UP000192783"/>
    </source>
</evidence>